<proteinExistence type="predicted"/>
<comment type="caution">
    <text evidence="1">The sequence shown here is derived from an EMBL/GenBank/DDBJ whole genome shotgun (WGS) entry which is preliminary data.</text>
</comment>
<evidence type="ECO:0000313" key="2">
    <source>
        <dbReference type="Proteomes" id="UP000238479"/>
    </source>
</evidence>
<gene>
    <name evidence="1" type="ORF">RchiOBHm_Chr5g0000081</name>
</gene>
<accession>A0A2P6Q1W2</accession>
<evidence type="ECO:0000313" key="1">
    <source>
        <dbReference type="EMBL" id="PRQ28165.1"/>
    </source>
</evidence>
<sequence>MGSEVKRHVPPFCVAHMIEKPYIHFPCQQMTKLLLCGLHELGKFNGQIIEIGNTCM</sequence>
<dbReference type="Gramene" id="PRQ28165">
    <property type="protein sequence ID" value="PRQ28165"/>
    <property type="gene ID" value="RchiOBHm_Chr5g0000081"/>
</dbReference>
<dbReference type="AlphaFoldDB" id="A0A2P6Q1W2"/>
<reference evidence="1 2" key="1">
    <citation type="journal article" date="2018" name="Nat. Genet.">
        <title>The Rosa genome provides new insights in the design of modern roses.</title>
        <authorList>
            <person name="Bendahmane M."/>
        </authorList>
    </citation>
    <scope>NUCLEOTIDE SEQUENCE [LARGE SCALE GENOMIC DNA]</scope>
    <source>
        <strain evidence="2">cv. Old Blush</strain>
    </source>
</reference>
<organism evidence="1 2">
    <name type="scientific">Rosa chinensis</name>
    <name type="common">China rose</name>
    <dbReference type="NCBI Taxonomy" id="74649"/>
    <lineage>
        <taxon>Eukaryota</taxon>
        <taxon>Viridiplantae</taxon>
        <taxon>Streptophyta</taxon>
        <taxon>Embryophyta</taxon>
        <taxon>Tracheophyta</taxon>
        <taxon>Spermatophyta</taxon>
        <taxon>Magnoliopsida</taxon>
        <taxon>eudicotyledons</taxon>
        <taxon>Gunneridae</taxon>
        <taxon>Pentapetalae</taxon>
        <taxon>rosids</taxon>
        <taxon>fabids</taxon>
        <taxon>Rosales</taxon>
        <taxon>Rosaceae</taxon>
        <taxon>Rosoideae</taxon>
        <taxon>Rosoideae incertae sedis</taxon>
        <taxon>Rosa</taxon>
    </lineage>
</organism>
<dbReference type="Proteomes" id="UP000238479">
    <property type="component" value="Chromosome 5"/>
</dbReference>
<keyword evidence="2" id="KW-1185">Reference proteome</keyword>
<protein>
    <submittedName>
        <fullName evidence="1">Uncharacterized protein</fullName>
    </submittedName>
</protein>
<dbReference type="EMBL" id="PDCK01000043">
    <property type="protein sequence ID" value="PRQ28165.1"/>
    <property type="molecule type" value="Genomic_DNA"/>
</dbReference>
<name>A0A2P6Q1W2_ROSCH</name>